<dbReference type="GO" id="GO:0016757">
    <property type="term" value="F:glycosyltransferase activity"/>
    <property type="evidence" value="ECO:0007669"/>
    <property type="project" value="InterPro"/>
</dbReference>
<dbReference type="STRING" id="1797714.A3D04_05165"/>
<dbReference type="Pfam" id="PF00534">
    <property type="entry name" value="Glycos_transf_1"/>
    <property type="match status" value="1"/>
</dbReference>
<dbReference type="SUPFAM" id="SSF53756">
    <property type="entry name" value="UDP-Glycosyltransferase/glycogen phosphorylase"/>
    <property type="match status" value="1"/>
</dbReference>
<dbReference type="InterPro" id="IPR001296">
    <property type="entry name" value="Glyco_trans_1"/>
</dbReference>
<dbReference type="Gene3D" id="3.40.50.2000">
    <property type="entry name" value="Glycogen Phosphorylase B"/>
    <property type="match status" value="2"/>
</dbReference>
<dbReference type="PANTHER" id="PTHR45947:SF3">
    <property type="entry name" value="SULFOQUINOVOSYL TRANSFERASE SQD2"/>
    <property type="match status" value="1"/>
</dbReference>
<accession>A0A1F5G9H0</accession>
<evidence type="ECO:0000313" key="2">
    <source>
        <dbReference type="EMBL" id="OGD88533.1"/>
    </source>
</evidence>
<evidence type="ECO:0000259" key="1">
    <source>
        <dbReference type="Pfam" id="PF00534"/>
    </source>
</evidence>
<reference evidence="2 3" key="1">
    <citation type="journal article" date="2016" name="Nat. Commun.">
        <title>Thousands of microbial genomes shed light on interconnected biogeochemical processes in an aquifer system.</title>
        <authorList>
            <person name="Anantharaman K."/>
            <person name="Brown C.T."/>
            <person name="Hug L.A."/>
            <person name="Sharon I."/>
            <person name="Castelle C.J."/>
            <person name="Probst A.J."/>
            <person name="Thomas B.C."/>
            <person name="Singh A."/>
            <person name="Wilkins M.J."/>
            <person name="Karaoz U."/>
            <person name="Brodie E.L."/>
            <person name="Williams K.H."/>
            <person name="Hubbard S.S."/>
            <person name="Banfield J.F."/>
        </authorList>
    </citation>
    <scope>NUCLEOTIDE SEQUENCE [LARGE SCALE GENOMIC DNA]</scope>
</reference>
<evidence type="ECO:0000313" key="3">
    <source>
        <dbReference type="Proteomes" id="UP000177369"/>
    </source>
</evidence>
<name>A0A1F5G9H0_9BACT</name>
<comment type="caution">
    <text evidence="2">The sequence shown here is derived from an EMBL/GenBank/DDBJ whole genome shotgun (WGS) entry which is preliminary data.</text>
</comment>
<sequence>MKVAIVHDYLNEFGGAERVLEALCEIYPKAPIYTAFYKEGSAAHERFKKKKIITSWAQNVPFFASYLHSPLRFLAPKIWNSFSSQLADYDLVITSASWYVTKGLTQRGLRPGLLPSSRQAQGQALGRPVEICYCHTPPRYLYGYKTARDYKKNPIINAYAVFINHFIRMYDFEAAQRVDWFVANSKEVAARINKFYRRDSKVIYPPVDVNRFQRPVTSDQKNNKSSNLTLAAGYFLAVSRLAGAKNVDLIVEVCKNLNLPLKVVGVGRDEGRLRKEAESTSVEILGEVDDRQLVKLYQNCRAVIFAASEEDFGIVPVEAMAAGKPVIALAEGGVLETVIDGKTGVYFSPATAGSLTLAINNFIDLEKKGYFDPEFIRKHAQKFSKERFKREILKFVEGKVK</sequence>
<dbReference type="AlphaFoldDB" id="A0A1F5G9H0"/>
<organism evidence="2 3">
    <name type="scientific">Candidatus Curtissbacteria bacterium RIFCSPHIGHO2_02_FULL_40_16b</name>
    <dbReference type="NCBI Taxonomy" id="1797714"/>
    <lineage>
        <taxon>Bacteria</taxon>
        <taxon>Candidatus Curtissiibacteriota</taxon>
    </lineage>
</organism>
<dbReference type="EMBL" id="MFBD01000025">
    <property type="protein sequence ID" value="OGD88533.1"/>
    <property type="molecule type" value="Genomic_DNA"/>
</dbReference>
<dbReference type="Proteomes" id="UP000177369">
    <property type="component" value="Unassembled WGS sequence"/>
</dbReference>
<feature type="domain" description="Glycosyl transferase family 1" evidence="1">
    <location>
        <begin position="223"/>
        <end position="368"/>
    </location>
</feature>
<dbReference type="InterPro" id="IPR050194">
    <property type="entry name" value="Glycosyltransferase_grp1"/>
</dbReference>
<protein>
    <recommendedName>
        <fullName evidence="1">Glycosyl transferase family 1 domain-containing protein</fullName>
    </recommendedName>
</protein>
<proteinExistence type="predicted"/>
<dbReference type="PANTHER" id="PTHR45947">
    <property type="entry name" value="SULFOQUINOVOSYL TRANSFERASE SQD2"/>
    <property type="match status" value="1"/>
</dbReference>
<gene>
    <name evidence="2" type="ORF">A3D04_05165</name>
</gene>